<keyword evidence="8" id="KW-0395">Inflammatory response</keyword>
<evidence type="ECO:0000256" key="1">
    <source>
        <dbReference type="ARBA" id="ARBA00004613"/>
    </source>
</evidence>
<feature type="domain" description="Chemokine interleukin-8-like" evidence="12">
    <location>
        <begin position="96"/>
        <end position="159"/>
    </location>
</feature>
<dbReference type="Pfam" id="PF00048">
    <property type="entry name" value="IL8"/>
    <property type="match status" value="1"/>
</dbReference>
<keyword evidence="7" id="KW-1015">Disulfide bond</keyword>
<dbReference type="Proteomes" id="UP000694720">
    <property type="component" value="Unplaced"/>
</dbReference>
<dbReference type="InterPro" id="IPR036048">
    <property type="entry name" value="Interleukin_8-like_sf"/>
</dbReference>
<comment type="subcellular location">
    <subcellularLocation>
        <location evidence="1">Secreted</location>
    </subcellularLocation>
</comment>
<dbReference type="Ensembl" id="ENSSSCT00015089729.1">
    <property type="protein sequence ID" value="ENSSSCP00015036645.1"/>
    <property type="gene ID" value="ENSSSCG00015066934.1"/>
</dbReference>
<keyword evidence="3" id="KW-0145">Chemotaxis</keyword>
<dbReference type="Ensembl" id="ENSSSCT00045058370.1">
    <property type="protein sequence ID" value="ENSSSCP00045040805.1"/>
    <property type="gene ID" value="ENSSSCG00045034044.1"/>
</dbReference>
<keyword evidence="5" id="KW-0964">Secreted</keyword>
<dbReference type="Gene3D" id="2.40.50.40">
    <property type="match status" value="1"/>
</dbReference>
<dbReference type="Proteomes" id="UP000694727">
    <property type="component" value="Unplaced"/>
</dbReference>
<organism evidence="13 14">
    <name type="scientific">Sus scrofa</name>
    <name type="common">Pig</name>
    <dbReference type="NCBI Taxonomy" id="9823"/>
    <lineage>
        <taxon>Eukaryota</taxon>
        <taxon>Metazoa</taxon>
        <taxon>Chordata</taxon>
        <taxon>Craniata</taxon>
        <taxon>Vertebrata</taxon>
        <taxon>Euteleostomi</taxon>
        <taxon>Mammalia</taxon>
        <taxon>Eutheria</taxon>
        <taxon>Laurasiatheria</taxon>
        <taxon>Artiodactyla</taxon>
        <taxon>Suina</taxon>
        <taxon>Suidae</taxon>
        <taxon>Sus</taxon>
    </lineage>
</organism>
<dbReference type="Ensembl" id="ENSSSCT00035105703.1">
    <property type="protein sequence ID" value="ENSSSCP00035045442.1"/>
    <property type="gene ID" value="ENSSSCG00035077557.1"/>
</dbReference>
<dbReference type="Ensembl" id="ENSSSCT00065077249.1">
    <property type="protein sequence ID" value="ENSSSCP00065033571.1"/>
    <property type="gene ID" value="ENSSSCG00065056447.1"/>
</dbReference>
<dbReference type="Proteomes" id="UP000694723">
    <property type="component" value="Unplaced"/>
</dbReference>
<protein>
    <recommendedName>
        <fullName evidence="9">C-C motif chemokine 25</fullName>
    </recommendedName>
    <alternativeName>
        <fullName evidence="10">Small-inducible cytokine A25</fullName>
    </alternativeName>
</protein>
<keyword evidence="4" id="KW-0202">Cytokine</keyword>
<proteinExistence type="inferred from homology"/>
<keyword evidence="6" id="KW-0732">Signal</keyword>
<dbReference type="AlphaFoldDB" id="A0A8D1BX56"/>
<dbReference type="Proteomes" id="UP000694571">
    <property type="component" value="Unplaced"/>
</dbReference>
<evidence type="ECO:0000256" key="5">
    <source>
        <dbReference type="ARBA" id="ARBA00022525"/>
    </source>
</evidence>
<comment type="similarity">
    <text evidence="2">Belongs to the intercrine beta (chemokine CC) family.</text>
</comment>
<dbReference type="FunFam" id="2.40.50.40:FF:000026">
    <property type="entry name" value="C-C motif chemokine 25"/>
    <property type="match status" value="1"/>
</dbReference>
<dbReference type="Proteomes" id="UP000694570">
    <property type="component" value="Unplaced"/>
</dbReference>
<sequence>MALVPPLFHGPGVIPASACGVLSSCCQLSPYQGPKVSQVASLPPQLSPGLHRAWEGCDVCTASAHVCGHPCKGHTWLHTQMQRCEPVGGCVIAGAFEDCCLAYHSHIKWRLLRRAHSYQRQDVSGSCNLPAVIFFFPQKDKMVCGKPGAKWVQFGMKILDNRNKKDSKPHHSGRRFFQGPQSGVRKLSSGTSRPLLLKFSGPTRSSKRKASLLTTAIPGP</sequence>
<reference evidence="13" key="1">
    <citation type="submission" date="2025-05" db="UniProtKB">
        <authorList>
            <consortium name="Ensembl"/>
        </authorList>
    </citation>
    <scope>IDENTIFICATION</scope>
</reference>
<evidence type="ECO:0000256" key="11">
    <source>
        <dbReference type="SAM" id="MobiDB-lite"/>
    </source>
</evidence>
<dbReference type="Ensembl" id="ENSSSCT00060024115.1">
    <property type="protein sequence ID" value="ENSSSCP00060010117.1"/>
    <property type="gene ID" value="ENSSSCG00060017990.1"/>
</dbReference>
<dbReference type="Ensembl" id="ENSSSCT00045058329.1">
    <property type="protein sequence ID" value="ENSSSCP00045040779.1"/>
    <property type="gene ID" value="ENSSSCG00045034044.1"/>
</dbReference>
<dbReference type="SUPFAM" id="SSF54117">
    <property type="entry name" value="Interleukin 8-like chemokines"/>
    <property type="match status" value="1"/>
</dbReference>
<evidence type="ECO:0000256" key="7">
    <source>
        <dbReference type="ARBA" id="ARBA00023157"/>
    </source>
</evidence>
<dbReference type="Proteomes" id="UP000694725">
    <property type="component" value="Unplaced"/>
</dbReference>
<dbReference type="Ensembl" id="ENSSSCT00030010281.1">
    <property type="protein sequence ID" value="ENSSSCP00030004419.1"/>
    <property type="gene ID" value="ENSSSCG00030007657.1"/>
</dbReference>
<dbReference type="Proteomes" id="UP000694728">
    <property type="component" value="Unplaced"/>
</dbReference>
<dbReference type="OrthoDB" id="9930747at2759"/>
<evidence type="ECO:0000256" key="2">
    <source>
        <dbReference type="ARBA" id="ARBA00010868"/>
    </source>
</evidence>
<dbReference type="Ensembl" id="ENSSSCT00025021572.1">
    <property type="protein sequence ID" value="ENSSSCP00025008873.1"/>
    <property type="gene ID" value="ENSSSCG00025016057.1"/>
</dbReference>
<dbReference type="GO" id="GO:0006954">
    <property type="term" value="P:inflammatory response"/>
    <property type="evidence" value="ECO:0007669"/>
    <property type="project" value="UniProtKB-KW"/>
</dbReference>
<dbReference type="Proteomes" id="UP000694722">
    <property type="component" value="Unplaced"/>
</dbReference>
<dbReference type="InterPro" id="IPR001811">
    <property type="entry name" value="Chemokine_IL8-like_dom"/>
</dbReference>
<dbReference type="GO" id="GO:0008009">
    <property type="term" value="F:chemokine activity"/>
    <property type="evidence" value="ECO:0007669"/>
    <property type="project" value="InterPro"/>
</dbReference>
<dbReference type="Ensembl" id="ENSSSCT00055024697.1">
    <property type="protein sequence ID" value="ENSSSCP00055019601.1"/>
    <property type="gene ID" value="ENSSSCG00055012540.1"/>
</dbReference>
<feature type="region of interest" description="Disordered" evidence="11">
    <location>
        <begin position="162"/>
        <end position="220"/>
    </location>
</feature>
<dbReference type="Ensembl" id="ENSSSCT00050068414.1">
    <property type="protein sequence ID" value="ENSSSCP00050029351.1"/>
    <property type="gene ID" value="ENSSSCG00050050284.1"/>
</dbReference>
<evidence type="ECO:0000256" key="9">
    <source>
        <dbReference type="ARBA" id="ARBA00070046"/>
    </source>
</evidence>
<name>A0A8D1BX56_PIG</name>
<dbReference type="GO" id="GO:0005615">
    <property type="term" value="C:extracellular space"/>
    <property type="evidence" value="ECO:0007669"/>
    <property type="project" value="UniProtKB-KW"/>
</dbReference>
<evidence type="ECO:0000259" key="12">
    <source>
        <dbReference type="SMART" id="SM00199"/>
    </source>
</evidence>
<evidence type="ECO:0000256" key="6">
    <source>
        <dbReference type="ARBA" id="ARBA00022729"/>
    </source>
</evidence>
<dbReference type="Proteomes" id="UP000694726">
    <property type="component" value="Unplaced"/>
</dbReference>
<evidence type="ECO:0000313" key="13">
    <source>
        <dbReference type="Ensembl" id="ENSSSCP00030004419.1"/>
    </source>
</evidence>
<evidence type="ECO:0000256" key="4">
    <source>
        <dbReference type="ARBA" id="ARBA00022514"/>
    </source>
</evidence>
<evidence type="ECO:0000256" key="3">
    <source>
        <dbReference type="ARBA" id="ARBA00022500"/>
    </source>
</evidence>
<dbReference type="Ensembl" id="ENSSSCT00040005034.1">
    <property type="protein sequence ID" value="ENSSSCP00040001723.1"/>
    <property type="gene ID" value="ENSSSCG00040003963.1"/>
</dbReference>
<dbReference type="Proteomes" id="UP000694724">
    <property type="component" value="Unplaced"/>
</dbReference>
<evidence type="ECO:0000256" key="8">
    <source>
        <dbReference type="ARBA" id="ARBA00023198"/>
    </source>
</evidence>
<dbReference type="SMART" id="SM00199">
    <property type="entry name" value="SCY"/>
    <property type="match status" value="1"/>
</dbReference>
<evidence type="ECO:0000256" key="10">
    <source>
        <dbReference type="ARBA" id="ARBA00077260"/>
    </source>
</evidence>
<accession>A0A8D1BX56</accession>
<evidence type="ECO:0000313" key="14">
    <source>
        <dbReference type="Proteomes" id="UP000694570"/>
    </source>
</evidence>
<gene>
    <name evidence="13" type="primary">CCL25</name>
</gene>
<dbReference type="GO" id="GO:0006955">
    <property type="term" value="P:immune response"/>
    <property type="evidence" value="ECO:0007669"/>
    <property type="project" value="InterPro"/>
</dbReference>